<dbReference type="PANTHER" id="PTHR47969:SF28">
    <property type="entry name" value="KINESIN-LIKE PROTEIN KIF21B"/>
    <property type="match status" value="1"/>
</dbReference>
<keyword evidence="4" id="KW-0597">Phosphoprotein</keyword>
<dbReference type="CDD" id="cd22248">
    <property type="entry name" value="Rcc_KIF21"/>
    <property type="match status" value="1"/>
</dbReference>
<evidence type="ECO:0000256" key="1">
    <source>
        <dbReference type="ARBA" id="ARBA00004245"/>
    </source>
</evidence>
<dbReference type="SMART" id="SM00129">
    <property type="entry name" value="KISc"/>
    <property type="match status" value="1"/>
</dbReference>
<dbReference type="PROSITE" id="PS00411">
    <property type="entry name" value="KINESIN_MOTOR_1"/>
    <property type="match status" value="1"/>
</dbReference>
<proteinExistence type="inferred from homology"/>
<feature type="compositionally biased region" description="Polar residues" evidence="16">
    <location>
        <begin position="989"/>
        <end position="1001"/>
    </location>
</feature>
<comment type="subcellular location">
    <subcellularLocation>
        <location evidence="2">Cell projection</location>
    </subcellularLocation>
    <subcellularLocation>
        <location evidence="1">Cytoplasm</location>
        <location evidence="1">Cytoskeleton</location>
    </subcellularLocation>
</comment>
<evidence type="ECO:0000256" key="8">
    <source>
        <dbReference type="ARBA" id="ARBA00022741"/>
    </source>
</evidence>
<dbReference type="PANTHER" id="PTHR47969">
    <property type="entry name" value="CHROMOSOME-ASSOCIATED KINESIN KIF4A-RELATED"/>
    <property type="match status" value="1"/>
</dbReference>
<dbReference type="CDD" id="cd01372">
    <property type="entry name" value="KISc_KIF4"/>
    <property type="match status" value="1"/>
</dbReference>
<evidence type="ECO:0000256" key="7">
    <source>
        <dbReference type="ARBA" id="ARBA00022737"/>
    </source>
</evidence>
<feature type="coiled-coil region" evidence="15">
    <location>
        <begin position="931"/>
        <end position="958"/>
    </location>
</feature>
<dbReference type="InterPro" id="IPR036961">
    <property type="entry name" value="Kinesin_motor_dom_sf"/>
</dbReference>
<dbReference type="Pfam" id="PF25764">
    <property type="entry name" value="KIF21A_4th"/>
    <property type="match status" value="1"/>
</dbReference>
<evidence type="ECO:0000256" key="14">
    <source>
        <dbReference type="PROSITE-ProRule" id="PRU00283"/>
    </source>
</evidence>
<dbReference type="InterPro" id="IPR056532">
    <property type="entry name" value="KIF21A/B_hel_2"/>
</dbReference>
<keyword evidence="12" id="KW-0206">Cytoskeleton</keyword>
<comment type="similarity">
    <text evidence="14">Belongs to the TRAFAC class myosin-kinesin ATPase superfamily. Kinesin family.</text>
</comment>
<keyword evidence="13" id="KW-0966">Cell projection</keyword>
<evidence type="ECO:0000256" key="11">
    <source>
        <dbReference type="ARBA" id="ARBA00023175"/>
    </source>
</evidence>
<organism evidence="18">
    <name type="scientific">Cuerna arida</name>
    <dbReference type="NCBI Taxonomy" id="1464854"/>
    <lineage>
        <taxon>Eukaryota</taxon>
        <taxon>Metazoa</taxon>
        <taxon>Ecdysozoa</taxon>
        <taxon>Arthropoda</taxon>
        <taxon>Hexapoda</taxon>
        <taxon>Insecta</taxon>
        <taxon>Pterygota</taxon>
        <taxon>Neoptera</taxon>
        <taxon>Paraneoptera</taxon>
        <taxon>Hemiptera</taxon>
        <taxon>Auchenorrhyncha</taxon>
        <taxon>Membracoidea</taxon>
        <taxon>Cicadellidae</taxon>
        <taxon>Cicadellinae</taxon>
        <taxon>Proconiini</taxon>
        <taxon>Cuerna</taxon>
    </lineage>
</organism>
<dbReference type="Pfam" id="PF23203">
    <property type="entry name" value="KIF21A"/>
    <property type="match status" value="1"/>
</dbReference>
<keyword evidence="6" id="KW-0493">Microtubule</keyword>
<dbReference type="GO" id="GO:0005524">
    <property type="term" value="F:ATP binding"/>
    <property type="evidence" value="ECO:0007669"/>
    <property type="project" value="UniProtKB-UniRule"/>
</dbReference>
<name>A0A1B6EWN8_9HEMI</name>
<keyword evidence="9 14" id="KW-0067">ATP-binding</keyword>
<feature type="region of interest" description="Disordered" evidence="16">
    <location>
        <begin position="1073"/>
        <end position="1138"/>
    </location>
</feature>
<protein>
    <recommendedName>
        <fullName evidence="17">Kinesin motor domain-containing protein</fullName>
    </recommendedName>
</protein>
<dbReference type="GO" id="GO:0007052">
    <property type="term" value="P:mitotic spindle organization"/>
    <property type="evidence" value="ECO:0007669"/>
    <property type="project" value="TreeGrafter"/>
</dbReference>
<feature type="coiled-coil region" evidence="15">
    <location>
        <begin position="372"/>
        <end position="500"/>
    </location>
</feature>
<dbReference type="GO" id="GO:0042995">
    <property type="term" value="C:cell projection"/>
    <property type="evidence" value="ECO:0007669"/>
    <property type="project" value="UniProtKB-SubCell"/>
</dbReference>
<dbReference type="GO" id="GO:0051231">
    <property type="term" value="P:spindle elongation"/>
    <property type="evidence" value="ECO:0007669"/>
    <property type="project" value="TreeGrafter"/>
</dbReference>
<evidence type="ECO:0000313" key="18">
    <source>
        <dbReference type="EMBL" id="JAS42280.1"/>
    </source>
</evidence>
<dbReference type="GO" id="GO:0008017">
    <property type="term" value="F:microtubule binding"/>
    <property type="evidence" value="ECO:0007669"/>
    <property type="project" value="InterPro"/>
</dbReference>
<feature type="compositionally biased region" description="Acidic residues" evidence="16">
    <location>
        <begin position="562"/>
        <end position="576"/>
    </location>
</feature>
<keyword evidence="8 14" id="KW-0547">Nucleotide-binding</keyword>
<dbReference type="EMBL" id="GECZ01027489">
    <property type="protein sequence ID" value="JAS42280.1"/>
    <property type="molecule type" value="Transcribed_RNA"/>
</dbReference>
<evidence type="ECO:0000256" key="6">
    <source>
        <dbReference type="ARBA" id="ARBA00022701"/>
    </source>
</evidence>
<dbReference type="Pfam" id="PF23204">
    <property type="entry name" value="KIF21A_2nd"/>
    <property type="match status" value="1"/>
</dbReference>
<dbReference type="InterPro" id="IPR019821">
    <property type="entry name" value="Kinesin_motor_CS"/>
</dbReference>
<evidence type="ECO:0000256" key="12">
    <source>
        <dbReference type="ARBA" id="ARBA00023212"/>
    </source>
</evidence>
<reference evidence="18" key="1">
    <citation type="submission" date="2015-11" db="EMBL/GenBank/DDBJ databases">
        <title>De novo transcriptome assembly of four potential Pierce s Disease insect vectors from Arizona vineyards.</title>
        <authorList>
            <person name="Tassone E.E."/>
        </authorList>
    </citation>
    <scope>NUCLEOTIDE SEQUENCE</scope>
</reference>
<accession>A0A1B6EWN8</accession>
<keyword evidence="7" id="KW-0677">Repeat</keyword>
<gene>
    <name evidence="18" type="ORF">g.27246</name>
</gene>
<dbReference type="AlphaFoldDB" id="A0A1B6EWN8"/>
<dbReference type="InterPro" id="IPR056533">
    <property type="entry name" value="KIF21A/B_hel_1"/>
</dbReference>
<evidence type="ECO:0000256" key="10">
    <source>
        <dbReference type="ARBA" id="ARBA00023054"/>
    </source>
</evidence>
<feature type="compositionally biased region" description="Low complexity" evidence="16">
    <location>
        <begin position="974"/>
        <end position="988"/>
    </location>
</feature>
<keyword evidence="3" id="KW-0963">Cytoplasm</keyword>
<evidence type="ECO:0000256" key="16">
    <source>
        <dbReference type="SAM" id="MobiDB-lite"/>
    </source>
</evidence>
<dbReference type="PROSITE" id="PS50067">
    <property type="entry name" value="KINESIN_MOTOR_2"/>
    <property type="match status" value="1"/>
</dbReference>
<dbReference type="GO" id="GO:0007018">
    <property type="term" value="P:microtubule-based movement"/>
    <property type="evidence" value="ECO:0007669"/>
    <property type="project" value="InterPro"/>
</dbReference>
<keyword evidence="5" id="KW-0853">WD repeat</keyword>
<feature type="region of interest" description="Disordered" evidence="16">
    <location>
        <begin position="961"/>
        <end position="1044"/>
    </location>
</feature>
<evidence type="ECO:0000256" key="3">
    <source>
        <dbReference type="ARBA" id="ARBA00022490"/>
    </source>
</evidence>
<evidence type="ECO:0000256" key="9">
    <source>
        <dbReference type="ARBA" id="ARBA00022840"/>
    </source>
</evidence>
<dbReference type="GO" id="GO:0003777">
    <property type="term" value="F:microtubule motor activity"/>
    <property type="evidence" value="ECO:0007669"/>
    <property type="project" value="InterPro"/>
</dbReference>
<feature type="coiled-coil region" evidence="15">
    <location>
        <begin position="818"/>
        <end position="880"/>
    </location>
</feature>
<feature type="coiled-coil region" evidence="15">
    <location>
        <begin position="583"/>
        <end position="751"/>
    </location>
</feature>
<dbReference type="SUPFAM" id="SSF52540">
    <property type="entry name" value="P-loop containing nucleoside triphosphate hydrolases"/>
    <property type="match status" value="1"/>
</dbReference>
<feature type="region of interest" description="Disordered" evidence="16">
    <location>
        <begin position="542"/>
        <end position="582"/>
    </location>
</feature>
<evidence type="ECO:0000256" key="13">
    <source>
        <dbReference type="ARBA" id="ARBA00023273"/>
    </source>
</evidence>
<keyword evidence="11 14" id="KW-0505">Motor protein</keyword>
<feature type="domain" description="Kinesin motor" evidence="17">
    <location>
        <begin position="7"/>
        <end position="364"/>
    </location>
</feature>
<feature type="compositionally biased region" description="Basic and acidic residues" evidence="16">
    <location>
        <begin position="542"/>
        <end position="561"/>
    </location>
</feature>
<keyword evidence="10 15" id="KW-0175">Coiled coil</keyword>
<dbReference type="InterPro" id="IPR027417">
    <property type="entry name" value="P-loop_NTPase"/>
</dbReference>
<dbReference type="GO" id="GO:0005875">
    <property type="term" value="C:microtubule associated complex"/>
    <property type="evidence" value="ECO:0007669"/>
    <property type="project" value="TreeGrafter"/>
</dbReference>
<evidence type="ECO:0000256" key="15">
    <source>
        <dbReference type="SAM" id="Coils"/>
    </source>
</evidence>
<evidence type="ECO:0000256" key="4">
    <source>
        <dbReference type="ARBA" id="ARBA00022553"/>
    </source>
</evidence>
<dbReference type="Pfam" id="PF00225">
    <property type="entry name" value="Kinesin"/>
    <property type="match status" value="1"/>
</dbReference>
<dbReference type="InterPro" id="IPR027640">
    <property type="entry name" value="Kinesin-like_fam"/>
</dbReference>
<feature type="non-terminal residue" evidence="18">
    <location>
        <position position="1138"/>
    </location>
</feature>
<evidence type="ECO:0000256" key="2">
    <source>
        <dbReference type="ARBA" id="ARBA00004316"/>
    </source>
</evidence>
<evidence type="ECO:0000259" key="17">
    <source>
        <dbReference type="PROSITE" id="PS50067"/>
    </source>
</evidence>
<dbReference type="Gene3D" id="3.40.850.10">
    <property type="entry name" value="Kinesin motor domain"/>
    <property type="match status" value="1"/>
</dbReference>
<sequence>MADDESSVRVAVRIRPQTPREVIDMCRVCTTVTPGEPQVTLGSDKSFTYDYVFDMGQNQEAIYETTAKSLVEGSLEGYNATILAYGQTGSGKTYTMGTGFEVDIEPENVGIIPRAINHLFDGIQRQIAQAKELGETPPDFSVQAQFLELYNEEVIDLMDQTQDYSLTKCKSGIKITEEPGSHSICVMGVEKRDCHSAAEALQFLRQGALSRTTGSTQMNAQSSRSHAIFTLHIKQQRVTRLEKDEEIKDTGASQEFVTFSAKFHFVDLAGSERLKRTGATGDRAKEGISINCGLLALGNVISALGDKSKRALHVPYRDSKLTRLLQDSLGGNSRTVMIACVSPSDRDFMETLNTLKYANRARNIQNKVTINQDKSSRTISLLRQEIQQLQLELMEYKQGKRVMGEDGEETVNDMFHENNMLQSELGNLRTRVKAMQDTIDNLSAKNIQLLAEKATGAWLNSEAGAEGDMTEMIQNYLKEIEELRAKLVESESVCQQLRRGLTRGVLGPPTSPPASDNGSVSSLLALAKRDLHGKMEALARGKEALTADNRRNGHDSDHSESDEAESESDTESEEKDSEYSQELAELTSEINLKQKLIEELELSQRRLNSLKQHYEDKLQQLQAKIKATQEERDTVLASFSGQNNQPTEKVKKVRDEYERKLNDMQKEVKKLQTAKKEHAKMLRNQSQYESQIKTLRNEVVDMKKNKVKLINKMREETARHKEMENRKNREITQLKKESRKHEVAIRSLEAEKRAKDIVLKRRQEEVVALRKMARGGMSRKAAGRLPPKVNSSSPRLAKQKWAALQKNINAETFYKQQTSNMELELERLIEDRRKLNEVLNMKERKLKDLKTKHPEERVLIRDLDEEIESLKAHLKYIEDSITESQQNILQLEESKDIADCAELVSGMRDLGEASYIIEKLYNMTVYQSYMTAQKEAALHELQARKDQLEKESETQRQLLEHIVGNPTKDGPQGSSNSSNTSSRSPSPTDNINGNTCPSVVKSQKHRRRTALPEELLYVKEERRPLSPSLSPEHMPPPTRALTRVPSAPTSLKTLSVKPEPPVPSPVLGRKMLARQDSTSPRPVRRGTFVLPSGTFLGRSTSTSMEQGLDVSPPQSPPAYRRMTSREENVFSRLTSGTT</sequence>
<feature type="binding site" evidence="14">
    <location>
        <begin position="86"/>
        <end position="93"/>
    </location>
    <ligand>
        <name>ATP</name>
        <dbReference type="ChEBI" id="CHEBI:30616"/>
    </ligand>
</feature>
<dbReference type="GO" id="GO:0005874">
    <property type="term" value="C:microtubule"/>
    <property type="evidence" value="ECO:0007669"/>
    <property type="project" value="UniProtKB-KW"/>
</dbReference>
<dbReference type="InterPro" id="IPR001752">
    <property type="entry name" value="Kinesin_motor_dom"/>
</dbReference>
<evidence type="ECO:0000256" key="5">
    <source>
        <dbReference type="ARBA" id="ARBA00022574"/>
    </source>
</evidence>
<dbReference type="PRINTS" id="PR00380">
    <property type="entry name" value="KINESINHEAVY"/>
</dbReference>
<dbReference type="FunFam" id="3.40.850.10:FF:000011">
    <property type="entry name" value="Kinesin family member 21A"/>
    <property type="match status" value="1"/>
</dbReference>